<proteinExistence type="predicted"/>
<dbReference type="Proteomes" id="UP000238157">
    <property type="component" value="Unassembled WGS sequence"/>
</dbReference>
<protein>
    <submittedName>
        <fullName evidence="1">Uncharacterized protein</fullName>
    </submittedName>
</protein>
<reference evidence="1 2" key="1">
    <citation type="submission" date="2018-03" db="EMBL/GenBank/DDBJ databases">
        <title>Genomic Encyclopedia of Archaeal and Bacterial Type Strains, Phase II (KMG-II): from individual species to whole genera.</title>
        <authorList>
            <person name="Goeker M."/>
        </authorList>
    </citation>
    <scope>NUCLEOTIDE SEQUENCE [LARGE SCALE GENOMIC DNA]</scope>
    <source>
        <strain evidence="1 2">DSM 27929</strain>
    </source>
</reference>
<dbReference type="EMBL" id="PVTR01000002">
    <property type="protein sequence ID" value="PRY89580.1"/>
    <property type="molecule type" value="Genomic_DNA"/>
</dbReference>
<evidence type="ECO:0000313" key="1">
    <source>
        <dbReference type="EMBL" id="PRY89580.1"/>
    </source>
</evidence>
<accession>A0A2T0WSB4</accession>
<name>A0A2T0WSB4_9BACT</name>
<comment type="caution">
    <text evidence="1">The sequence shown here is derived from an EMBL/GenBank/DDBJ whole genome shotgun (WGS) entry which is preliminary data.</text>
</comment>
<evidence type="ECO:0000313" key="2">
    <source>
        <dbReference type="Proteomes" id="UP000238157"/>
    </source>
</evidence>
<organism evidence="1 2">
    <name type="scientific">Mongoliibacter ruber</name>
    <dbReference type="NCBI Taxonomy" id="1750599"/>
    <lineage>
        <taxon>Bacteria</taxon>
        <taxon>Pseudomonadati</taxon>
        <taxon>Bacteroidota</taxon>
        <taxon>Cytophagia</taxon>
        <taxon>Cytophagales</taxon>
        <taxon>Cyclobacteriaceae</taxon>
        <taxon>Mongoliibacter</taxon>
    </lineage>
</organism>
<dbReference type="AlphaFoldDB" id="A0A2T0WSB4"/>
<keyword evidence="2" id="KW-1185">Reference proteome</keyword>
<sequence length="86" mass="9868">MNAPKAIPPYIFKTFNLLNLSKNHNTITGRTNPISRLDSDSQNMQANIKTATSFILQKNKKGTICTVPFIYKAIRNYFFFFISCIM</sequence>
<gene>
    <name evidence="1" type="ORF">CLW00_10256</name>
</gene>